<reference evidence="2" key="1">
    <citation type="journal article" date="2016" name="Ticks Tick Borne Dis.">
        <title>De novo assembly and annotation of the salivary gland transcriptome of Rhipicephalus appendiculatus male and female ticks during blood feeding.</title>
        <authorList>
            <person name="de Castro M.H."/>
            <person name="de Klerk D."/>
            <person name="Pienaar R."/>
            <person name="Latif A.A."/>
            <person name="Rees D.J."/>
            <person name="Mans B.J."/>
        </authorList>
    </citation>
    <scope>NUCLEOTIDE SEQUENCE</scope>
    <source>
        <tissue evidence="2">Salivary glands</tissue>
    </source>
</reference>
<organism evidence="2">
    <name type="scientific">Rhipicephalus appendiculatus</name>
    <name type="common">Brown ear tick</name>
    <dbReference type="NCBI Taxonomy" id="34631"/>
    <lineage>
        <taxon>Eukaryota</taxon>
        <taxon>Metazoa</taxon>
        <taxon>Ecdysozoa</taxon>
        <taxon>Arthropoda</taxon>
        <taxon>Chelicerata</taxon>
        <taxon>Arachnida</taxon>
        <taxon>Acari</taxon>
        <taxon>Parasitiformes</taxon>
        <taxon>Ixodida</taxon>
        <taxon>Ixodoidea</taxon>
        <taxon>Ixodidae</taxon>
        <taxon>Rhipicephalinae</taxon>
        <taxon>Rhipicephalus</taxon>
        <taxon>Rhipicephalus</taxon>
    </lineage>
</organism>
<proteinExistence type="predicted"/>
<evidence type="ECO:0008006" key="3">
    <source>
        <dbReference type="Google" id="ProtNLM"/>
    </source>
</evidence>
<protein>
    <recommendedName>
        <fullName evidence="3">Secreted protein</fullName>
    </recommendedName>
</protein>
<sequence length="106" mass="11901">LLLLFFFCCGQERSTGTGKIGSTFRCPFLDHTRIPRLTAAASTSSPVHANHSQATVMLSLPFMPPTERRGGCRWRVSYQPSTYRFHSMCLESRRNAGSTALHMRHA</sequence>
<keyword evidence="1" id="KW-0732">Signal</keyword>
<dbReference type="AlphaFoldDB" id="A0A131Z803"/>
<evidence type="ECO:0000313" key="2">
    <source>
        <dbReference type="EMBL" id="JAP87444.1"/>
    </source>
</evidence>
<accession>A0A131Z803</accession>
<name>A0A131Z803_RHIAP</name>
<dbReference type="EMBL" id="GEDV01001113">
    <property type="protein sequence ID" value="JAP87444.1"/>
    <property type="molecule type" value="Transcribed_RNA"/>
</dbReference>
<feature type="chain" id="PRO_5007287050" description="Secreted protein" evidence="1">
    <location>
        <begin position="17"/>
        <end position="106"/>
    </location>
</feature>
<evidence type="ECO:0000256" key="1">
    <source>
        <dbReference type="SAM" id="SignalP"/>
    </source>
</evidence>
<feature type="signal peptide" evidence="1">
    <location>
        <begin position="1"/>
        <end position="16"/>
    </location>
</feature>
<feature type="non-terminal residue" evidence="2">
    <location>
        <position position="1"/>
    </location>
</feature>